<evidence type="ECO:0000259" key="14">
    <source>
        <dbReference type="PROSITE" id="PS50885"/>
    </source>
</evidence>
<dbReference type="SUPFAM" id="SSF55874">
    <property type="entry name" value="ATPase domain of HSP90 chaperone/DNA topoisomerase II/histidine kinase"/>
    <property type="match status" value="1"/>
</dbReference>
<evidence type="ECO:0000256" key="12">
    <source>
        <dbReference type="SAM" id="Phobius"/>
    </source>
</evidence>
<evidence type="ECO:0000256" key="1">
    <source>
        <dbReference type="ARBA" id="ARBA00000085"/>
    </source>
</evidence>
<evidence type="ECO:0000256" key="8">
    <source>
        <dbReference type="ARBA" id="ARBA00022777"/>
    </source>
</evidence>
<keyword evidence="16" id="KW-1185">Reference proteome</keyword>
<feature type="transmembrane region" description="Helical" evidence="12">
    <location>
        <begin position="158"/>
        <end position="177"/>
    </location>
</feature>
<dbReference type="PANTHER" id="PTHR45436">
    <property type="entry name" value="SENSOR HISTIDINE KINASE YKOH"/>
    <property type="match status" value="1"/>
</dbReference>
<reference evidence="16" key="1">
    <citation type="journal article" date="2019" name="Int. J. Syst. Evol. Microbiol.">
        <title>The Global Catalogue of Microorganisms (GCM) 10K type strain sequencing project: providing services to taxonomists for standard genome sequencing and annotation.</title>
        <authorList>
            <consortium name="The Broad Institute Genomics Platform"/>
            <consortium name="The Broad Institute Genome Sequencing Center for Infectious Disease"/>
            <person name="Wu L."/>
            <person name="Ma J."/>
        </authorList>
    </citation>
    <scope>NUCLEOTIDE SEQUENCE [LARGE SCALE GENOMIC DNA]</scope>
    <source>
        <strain evidence="16">JCM 19015</strain>
    </source>
</reference>
<dbReference type="PRINTS" id="PR00344">
    <property type="entry name" value="BCTRLSENSOR"/>
</dbReference>
<organism evidence="15 16">
    <name type="scientific">Amnibacterium soli</name>
    <dbReference type="NCBI Taxonomy" id="1282736"/>
    <lineage>
        <taxon>Bacteria</taxon>
        <taxon>Bacillati</taxon>
        <taxon>Actinomycetota</taxon>
        <taxon>Actinomycetes</taxon>
        <taxon>Micrococcales</taxon>
        <taxon>Microbacteriaceae</taxon>
        <taxon>Amnibacterium</taxon>
    </lineage>
</organism>
<dbReference type="InterPro" id="IPR036890">
    <property type="entry name" value="HATPase_C_sf"/>
</dbReference>
<evidence type="ECO:0000313" key="15">
    <source>
        <dbReference type="EMBL" id="GAA4751533.1"/>
    </source>
</evidence>
<dbReference type="InterPro" id="IPR036097">
    <property type="entry name" value="HisK_dim/P_sf"/>
</dbReference>
<comment type="caution">
    <text evidence="15">The sequence shown here is derived from an EMBL/GenBank/DDBJ whole genome shotgun (WGS) entry which is preliminary data.</text>
</comment>
<evidence type="ECO:0000313" key="16">
    <source>
        <dbReference type="Proteomes" id="UP001500121"/>
    </source>
</evidence>
<dbReference type="EMBL" id="BAABLP010000005">
    <property type="protein sequence ID" value="GAA4751533.1"/>
    <property type="molecule type" value="Genomic_DNA"/>
</dbReference>
<proteinExistence type="predicted"/>
<evidence type="ECO:0000256" key="3">
    <source>
        <dbReference type="ARBA" id="ARBA00004236"/>
    </source>
</evidence>
<comment type="subcellular location">
    <subcellularLocation>
        <location evidence="3">Cell membrane</location>
    </subcellularLocation>
    <subcellularLocation>
        <location evidence="2">Membrane</location>
        <topology evidence="2">Multi-pass membrane protein</topology>
    </subcellularLocation>
</comment>
<dbReference type="Pfam" id="PF02518">
    <property type="entry name" value="HATPase_c"/>
    <property type="match status" value="1"/>
</dbReference>
<dbReference type="InterPro" id="IPR003661">
    <property type="entry name" value="HisK_dim/P_dom"/>
</dbReference>
<dbReference type="Gene3D" id="1.10.287.130">
    <property type="match status" value="1"/>
</dbReference>
<feature type="domain" description="Histidine kinase" evidence="13">
    <location>
        <begin position="239"/>
        <end position="435"/>
    </location>
</feature>
<evidence type="ECO:0000259" key="13">
    <source>
        <dbReference type="PROSITE" id="PS50109"/>
    </source>
</evidence>
<dbReference type="EC" id="2.7.13.3" evidence="4"/>
<dbReference type="InterPro" id="IPR003660">
    <property type="entry name" value="HAMP_dom"/>
</dbReference>
<keyword evidence="9 12" id="KW-1133">Transmembrane helix</keyword>
<dbReference type="Pfam" id="PF00512">
    <property type="entry name" value="HisKA"/>
    <property type="match status" value="1"/>
</dbReference>
<dbReference type="PROSITE" id="PS50109">
    <property type="entry name" value="HIS_KIN"/>
    <property type="match status" value="1"/>
</dbReference>
<name>A0ABP8ZB34_9MICO</name>
<evidence type="ECO:0000256" key="7">
    <source>
        <dbReference type="ARBA" id="ARBA00022692"/>
    </source>
</evidence>
<keyword evidence="11 12" id="KW-0472">Membrane</keyword>
<dbReference type="Proteomes" id="UP001500121">
    <property type="component" value="Unassembled WGS sequence"/>
</dbReference>
<dbReference type="SUPFAM" id="SSF47384">
    <property type="entry name" value="Homodimeric domain of signal transducing histidine kinase"/>
    <property type="match status" value="1"/>
</dbReference>
<sequence length="452" mass="47226">MIGTWRRRRIGVRLMIASFLLSALVVTGALAASIAVLHTEVQATIRGRLHDRAAALVAATVVSGRSVDLAGADDLLLDSPNWVFDGSGHQLEGSHLTGRAGAAVRRLGAAMRRTEAQVGSLHLLAVPVHRGGRVAAVAVTGVDEAPYLATLSAITRDGVLLGVLAVLGATGLAALVLSRALGPMIAMTDRAAEWSRHRSSARFALGPPRDELTGLAAVLDELLDRVEEALAAERRLTAEIAHELRSPLTLLIGETELALMKSSTPPSEVARYERIHTAATSMARAITALLDDAAAGSEGLRDTIVLEAISSVVDSLQPVVAFRVSGPRERVAVRFVQLERMIAPVLQNAFAAAAERVDVEVLPSGEQVAVRIADDGPGIDPAVIDSLFDPGVTTRAGGTGLGLALARRLVLEAGGDLRLASSAPAVFELLLPRLITRDQDQPVGAGPAGALR</sequence>
<dbReference type="SMART" id="SM00387">
    <property type="entry name" value="HATPase_c"/>
    <property type="match status" value="1"/>
</dbReference>
<keyword evidence="8 15" id="KW-0418">Kinase</keyword>
<gene>
    <name evidence="15" type="ORF">GCM10025783_25190</name>
</gene>
<dbReference type="InterPro" id="IPR003594">
    <property type="entry name" value="HATPase_dom"/>
</dbReference>
<dbReference type="InterPro" id="IPR050428">
    <property type="entry name" value="TCS_sensor_his_kinase"/>
</dbReference>
<dbReference type="InterPro" id="IPR005467">
    <property type="entry name" value="His_kinase_dom"/>
</dbReference>
<evidence type="ECO:0000256" key="9">
    <source>
        <dbReference type="ARBA" id="ARBA00022989"/>
    </source>
</evidence>
<dbReference type="RefSeq" id="WP_345481601.1">
    <property type="nucleotide sequence ID" value="NZ_BAABLP010000005.1"/>
</dbReference>
<comment type="catalytic activity">
    <reaction evidence="1">
        <text>ATP + protein L-histidine = ADP + protein N-phospho-L-histidine.</text>
        <dbReference type="EC" id="2.7.13.3"/>
    </reaction>
</comment>
<keyword evidence="5" id="KW-0597">Phosphoprotein</keyword>
<protein>
    <recommendedName>
        <fullName evidence="4">histidine kinase</fullName>
        <ecNumber evidence="4">2.7.13.3</ecNumber>
    </recommendedName>
</protein>
<dbReference type="GO" id="GO:0016301">
    <property type="term" value="F:kinase activity"/>
    <property type="evidence" value="ECO:0007669"/>
    <property type="project" value="UniProtKB-KW"/>
</dbReference>
<dbReference type="PROSITE" id="PS50885">
    <property type="entry name" value="HAMP"/>
    <property type="match status" value="1"/>
</dbReference>
<evidence type="ECO:0000256" key="4">
    <source>
        <dbReference type="ARBA" id="ARBA00012438"/>
    </source>
</evidence>
<keyword evidence="10" id="KW-0902">Two-component regulatory system</keyword>
<keyword evidence="6" id="KW-0808">Transferase</keyword>
<evidence type="ECO:0000256" key="6">
    <source>
        <dbReference type="ARBA" id="ARBA00022679"/>
    </source>
</evidence>
<dbReference type="InterPro" id="IPR004358">
    <property type="entry name" value="Sig_transdc_His_kin-like_C"/>
</dbReference>
<dbReference type="CDD" id="cd00082">
    <property type="entry name" value="HisKA"/>
    <property type="match status" value="1"/>
</dbReference>
<keyword evidence="7 12" id="KW-0812">Transmembrane</keyword>
<feature type="domain" description="HAMP" evidence="14">
    <location>
        <begin position="178"/>
        <end position="231"/>
    </location>
</feature>
<dbReference type="Gene3D" id="3.30.565.10">
    <property type="entry name" value="Histidine kinase-like ATPase, C-terminal domain"/>
    <property type="match status" value="1"/>
</dbReference>
<evidence type="ECO:0000256" key="5">
    <source>
        <dbReference type="ARBA" id="ARBA00022553"/>
    </source>
</evidence>
<accession>A0ABP8ZB34</accession>
<evidence type="ECO:0000256" key="11">
    <source>
        <dbReference type="ARBA" id="ARBA00023136"/>
    </source>
</evidence>
<dbReference type="SMART" id="SM00388">
    <property type="entry name" value="HisKA"/>
    <property type="match status" value="1"/>
</dbReference>
<evidence type="ECO:0000256" key="2">
    <source>
        <dbReference type="ARBA" id="ARBA00004141"/>
    </source>
</evidence>
<dbReference type="PANTHER" id="PTHR45436:SF15">
    <property type="entry name" value="SENSOR HISTIDINE KINASE CUSS"/>
    <property type="match status" value="1"/>
</dbReference>
<evidence type="ECO:0000256" key="10">
    <source>
        <dbReference type="ARBA" id="ARBA00023012"/>
    </source>
</evidence>